<protein>
    <submittedName>
        <fullName evidence="1">Uncharacterized protein</fullName>
    </submittedName>
</protein>
<reference evidence="1 2" key="1">
    <citation type="submission" date="2019-05" db="EMBL/GenBank/DDBJ databases">
        <title>Another draft genome of Portunus trituberculatus and its Hox gene families provides insights of decapod evolution.</title>
        <authorList>
            <person name="Jeong J.-H."/>
            <person name="Song I."/>
            <person name="Kim S."/>
            <person name="Choi T."/>
            <person name="Kim D."/>
            <person name="Ryu S."/>
            <person name="Kim W."/>
        </authorList>
    </citation>
    <scope>NUCLEOTIDE SEQUENCE [LARGE SCALE GENOMIC DNA]</scope>
    <source>
        <tissue evidence="1">Muscle</tissue>
    </source>
</reference>
<dbReference type="AlphaFoldDB" id="A0A5B7K1D9"/>
<evidence type="ECO:0000313" key="1">
    <source>
        <dbReference type="EMBL" id="MPC98948.1"/>
    </source>
</evidence>
<accession>A0A5B7K1D9</accession>
<proteinExistence type="predicted"/>
<organism evidence="1 2">
    <name type="scientific">Portunus trituberculatus</name>
    <name type="common">Swimming crab</name>
    <name type="synonym">Neptunus trituberculatus</name>
    <dbReference type="NCBI Taxonomy" id="210409"/>
    <lineage>
        <taxon>Eukaryota</taxon>
        <taxon>Metazoa</taxon>
        <taxon>Ecdysozoa</taxon>
        <taxon>Arthropoda</taxon>
        <taxon>Crustacea</taxon>
        <taxon>Multicrustacea</taxon>
        <taxon>Malacostraca</taxon>
        <taxon>Eumalacostraca</taxon>
        <taxon>Eucarida</taxon>
        <taxon>Decapoda</taxon>
        <taxon>Pleocyemata</taxon>
        <taxon>Brachyura</taxon>
        <taxon>Eubrachyura</taxon>
        <taxon>Portunoidea</taxon>
        <taxon>Portunidae</taxon>
        <taxon>Portuninae</taxon>
        <taxon>Portunus</taxon>
    </lineage>
</organism>
<keyword evidence="2" id="KW-1185">Reference proteome</keyword>
<sequence>MRPRAASSDFNTSRPNRPQIRQFIRRLSWLYTVSPTGPKRER</sequence>
<name>A0A5B7K1D9_PORTR</name>
<comment type="caution">
    <text evidence="1">The sequence shown here is derived from an EMBL/GenBank/DDBJ whole genome shotgun (WGS) entry which is preliminary data.</text>
</comment>
<evidence type="ECO:0000313" key="2">
    <source>
        <dbReference type="Proteomes" id="UP000324222"/>
    </source>
</evidence>
<dbReference type="Proteomes" id="UP000324222">
    <property type="component" value="Unassembled WGS sequence"/>
</dbReference>
<gene>
    <name evidence="1" type="ORF">E2C01_094337</name>
</gene>
<dbReference type="EMBL" id="VSRR010116277">
    <property type="protein sequence ID" value="MPC98948.1"/>
    <property type="molecule type" value="Genomic_DNA"/>
</dbReference>